<feature type="chain" id="PRO_5001488555" description="SCP domain-containing protein" evidence="1">
    <location>
        <begin position="22"/>
        <end position="104"/>
    </location>
</feature>
<dbReference type="EMBL" id="JARK01001384">
    <property type="protein sequence ID" value="EYC12073.1"/>
    <property type="molecule type" value="Genomic_DNA"/>
</dbReference>
<evidence type="ECO:0000313" key="3">
    <source>
        <dbReference type="Proteomes" id="UP000024635"/>
    </source>
</evidence>
<keyword evidence="3" id="KW-1185">Reference proteome</keyword>
<reference evidence="3" key="1">
    <citation type="journal article" date="2015" name="Nat. Genet.">
        <title>The genome and transcriptome of the zoonotic hookworm Ancylostoma ceylanicum identify infection-specific gene families.</title>
        <authorList>
            <person name="Schwarz E.M."/>
            <person name="Hu Y."/>
            <person name="Antoshechkin I."/>
            <person name="Miller M.M."/>
            <person name="Sternberg P.W."/>
            <person name="Aroian R.V."/>
        </authorList>
    </citation>
    <scope>NUCLEOTIDE SEQUENCE</scope>
    <source>
        <strain evidence="3">HY135</strain>
    </source>
</reference>
<dbReference type="AlphaFoldDB" id="A0A016UBW7"/>
<evidence type="ECO:0000256" key="1">
    <source>
        <dbReference type="SAM" id="SignalP"/>
    </source>
</evidence>
<dbReference type="Gene3D" id="3.40.33.10">
    <property type="entry name" value="CAP"/>
    <property type="match status" value="1"/>
</dbReference>
<gene>
    <name evidence="2" type="primary">Acey_s0048.g1597</name>
    <name evidence="2" type="ORF">Y032_0048g1597</name>
</gene>
<organism evidence="2 3">
    <name type="scientific">Ancylostoma ceylanicum</name>
    <dbReference type="NCBI Taxonomy" id="53326"/>
    <lineage>
        <taxon>Eukaryota</taxon>
        <taxon>Metazoa</taxon>
        <taxon>Ecdysozoa</taxon>
        <taxon>Nematoda</taxon>
        <taxon>Chromadorea</taxon>
        <taxon>Rhabditida</taxon>
        <taxon>Rhabditina</taxon>
        <taxon>Rhabditomorpha</taxon>
        <taxon>Strongyloidea</taxon>
        <taxon>Ancylostomatidae</taxon>
        <taxon>Ancylostomatinae</taxon>
        <taxon>Ancylostoma</taxon>
    </lineage>
</organism>
<comment type="caution">
    <text evidence="2">The sequence shown here is derived from an EMBL/GenBank/DDBJ whole genome shotgun (WGS) entry which is preliminary data.</text>
</comment>
<proteinExistence type="predicted"/>
<dbReference type="SUPFAM" id="SSF55797">
    <property type="entry name" value="PR-1-like"/>
    <property type="match status" value="1"/>
</dbReference>
<evidence type="ECO:0008006" key="4">
    <source>
        <dbReference type="Google" id="ProtNLM"/>
    </source>
</evidence>
<evidence type="ECO:0000313" key="2">
    <source>
        <dbReference type="EMBL" id="EYC12073.1"/>
    </source>
</evidence>
<sequence length="104" mass="11329">MQLGCSVIVLTAALLIPNVDGFAVPTNFNCKNSLISDEWRKLVLNFHNGKRRLLAQGKQPSLNLPAPWAKNIGELTLSTCPAPSITLRNEMTSPTKLMAETSIP</sequence>
<dbReference type="OrthoDB" id="5868561at2759"/>
<keyword evidence="1" id="KW-0732">Signal</keyword>
<feature type="signal peptide" evidence="1">
    <location>
        <begin position="1"/>
        <end position="21"/>
    </location>
</feature>
<name>A0A016UBW7_9BILA</name>
<accession>A0A016UBW7</accession>
<dbReference type="Proteomes" id="UP000024635">
    <property type="component" value="Unassembled WGS sequence"/>
</dbReference>
<protein>
    <recommendedName>
        <fullName evidence="4">SCP domain-containing protein</fullName>
    </recommendedName>
</protein>
<dbReference type="InterPro" id="IPR035940">
    <property type="entry name" value="CAP_sf"/>
</dbReference>